<protein>
    <submittedName>
        <fullName evidence="1">(spotted green pufferfish) hypothetical protein</fullName>
    </submittedName>
</protein>
<name>Q4T4H4_TETNG</name>
<accession>Q4T4H4</accession>
<dbReference type="EMBL" id="CAAE01009656">
    <property type="protein sequence ID" value="CAF92208.1"/>
    <property type="molecule type" value="Genomic_DNA"/>
</dbReference>
<sequence>QVVPPISQEWQQQFRAVTNLDKWLSLWPTGNVTQTRMLVEPLHLFPSR</sequence>
<dbReference type="KEGG" id="tng:GSTEN00007322G001"/>
<organism evidence="1">
    <name type="scientific">Tetraodon nigroviridis</name>
    <name type="common">Spotted green pufferfish</name>
    <name type="synonym">Chelonodon nigroviridis</name>
    <dbReference type="NCBI Taxonomy" id="99883"/>
    <lineage>
        <taxon>Eukaryota</taxon>
        <taxon>Metazoa</taxon>
        <taxon>Chordata</taxon>
        <taxon>Craniata</taxon>
        <taxon>Vertebrata</taxon>
        <taxon>Euteleostomi</taxon>
        <taxon>Actinopterygii</taxon>
        <taxon>Neopterygii</taxon>
        <taxon>Teleostei</taxon>
        <taxon>Neoteleostei</taxon>
        <taxon>Acanthomorphata</taxon>
        <taxon>Eupercaria</taxon>
        <taxon>Tetraodontiformes</taxon>
        <taxon>Tetradontoidea</taxon>
        <taxon>Tetraodontidae</taxon>
        <taxon>Tetraodon</taxon>
    </lineage>
</organism>
<reference evidence="1" key="1">
    <citation type="journal article" date="2004" name="Nature">
        <title>Genome duplication in the teleost fish Tetraodon nigroviridis reveals the early vertebrate proto-karyotype.</title>
        <authorList>
            <person name="Jaillon O."/>
            <person name="Aury J.-M."/>
            <person name="Brunet F."/>
            <person name="Petit J.-L."/>
            <person name="Stange-Thomann N."/>
            <person name="Mauceli E."/>
            <person name="Bouneau L."/>
            <person name="Fischer C."/>
            <person name="Ozouf-Costaz C."/>
            <person name="Bernot A."/>
            <person name="Nicaud S."/>
            <person name="Jaffe D."/>
            <person name="Fisher S."/>
            <person name="Lutfalla G."/>
            <person name="Dossat C."/>
            <person name="Segurens B."/>
            <person name="Dasilva C."/>
            <person name="Salanoubat M."/>
            <person name="Levy M."/>
            <person name="Boudet N."/>
            <person name="Castellano S."/>
            <person name="Anthouard V."/>
            <person name="Jubin C."/>
            <person name="Castelli V."/>
            <person name="Katinka M."/>
            <person name="Vacherie B."/>
            <person name="Biemont C."/>
            <person name="Skalli Z."/>
            <person name="Cattolico L."/>
            <person name="Poulain J."/>
            <person name="De Berardinis V."/>
            <person name="Cruaud C."/>
            <person name="Duprat S."/>
            <person name="Brottier P."/>
            <person name="Coutanceau J.-P."/>
            <person name="Gouzy J."/>
            <person name="Parra G."/>
            <person name="Lardier G."/>
            <person name="Chapple C."/>
            <person name="McKernan K.J."/>
            <person name="McEwan P."/>
            <person name="Bosak S."/>
            <person name="Kellis M."/>
            <person name="Volff J.-N."/>
            <person name="Guigo R."/>
            <person name="Zody M.C."/>
            <person name="Mesirov J."/>
            <person name="Lindblad-Toh K."/>
            <person name="Birren B."/>
            <person name="Nusbaum C."/>
            <person name="Kahn D."/>
            <person name="Robinson-Rechavi M."/>
            <person name="Laudet V."/>
            <person name="Schachter V."/>
            <person name="Quetier F."/>
            <person name="Saurin W."/>
            <person name="Scarpelli C."/>
            <person name="Wincker P."/>
            <person name="Lander E.S."/>
            <person name="Weissenbach J."/>
            <person name="Roest Crollius H."/>
        </authorList>
    </citation>
    <scope>NUCLEOTIDE SEQUENCE [LARGE SCALE GENOMIC DNA]</scope>
</reference>
<gene>
    <name evidence="1" type="ORF">GSTENG00007322001</name>
</gene>
<comment type="caution">
    <text evidence="1">The sequence shown here is derived from an EMBL/GenBank/DDBJ whole genome shotgun (WGS) entry which is preliminary data.</text>
</comment>
<dbReference type="AlphaFoldDB" id="Q4T4H4"/>
<feature type="non-terminal residue" evidence="1">
    <location>
        <position position="1"/>
    </location>
</feature>
<reference evidence="1" key="2">
    <citation type="submission" date="2004-02" db="EMBL/GenBank/DDBJ databases">
        <authorList>
            <consortium name="Genoscope"/>
            <consortium name="Whitehead Institute Centre for Genome Research"/>
        </authorList>
    </citation>
    <scope>NUCLEOTIDE SEQUENCE</scope>
</reference>
<evidence type="ECO:0000313" key="1">
    <source>
        <dbReference type="EMBL" id="CAF92208.1"/>
    </source>
</evidence>
<proteinExistence type="predicted"/>